<keyword evidence="3" id="KW-1185">Reference proteome</keyword>
<feature type="region of interest" description="Disordered" evidence="1">
    <location>
        <begin position="33"/>
        <end position="58"/>
    </location>
</feature>
<comment type="caution">
    <text evidence="2">The sequence shown here is derived from an EMBL/GenBank/DDBJ whole genome shotgun (WGS) entry which is preliminary data.</text>
</comment>
<dbReference type="Proteomes" id="UP000230233">
    <property type="component" value="Chromosome II"/>
</dbReference>
<organism evidence="2 3">
    <name type="scientific">Caenorhabditis nigoni</name>
    <dbReference type="NCBI Taxonomy" id="1611254"/>
    <lineage>
        <taxon>Eukaryota</taxon>
        <taxon>Metazoa</taxon>
        <taxon>Ecdysozoa</taxon>
        <taxon>Nematoda</taxon>
        <taxon>Chromadorea</taxon>
        <taxon>Rhabditida</taxon>
        <taxon>Rhabditina</taxon>
        <taxon>Rhabditomorpha</taxon>
        <taxon>Rhabditoidea</taxon>
        <taxon>Rhabditidae</taxon>
        <taxon>Peloderinae</taxon>
        <taxon>Caenorhabditis</taxon>
    </lineage>
</organism>
<dbReference type="Gene3D" id="3.40.50.620">
    <property type="entry name" value="HUPs"/>
    <property type="match status" value="1"/>
</dbReference>
<evidence type="ECO:0000313" key="2">
    <source>
        <dbReference type="EMBL" id="PIC44315.1"/>
    </source>
</evidence>
<dbReference type="AlphaFoldDB" id="A0A2G5UXR4"/>
<protein>
    <submittedName>
        <fullName evidence="2">Uncharacterized protein</fullName>
    </submittedName>
</protein>
<evidence type="ECO:0000256" key="1">
    <source>
        <dbReference type="SAM" id="MobiDB-lite"/>
    </source>
</evidence>
<reference evidence="3" key="1">
    <citation type="submission" date="2017-10" db="EMBL/GenBank/DDBJ databases">
        <title>Rapid genome shrinkage in a self-fertile nematode reveals novel sperm competition proteins.</title>
        <authorList>
            <person name="Yin D."/>
            <person name="Schwarz E.M."/>
            <person name="Thomas C.G."/>
            <person name="Felde R.L."/>
            <person name="Korf I.F."/>
            <person name="Cutter A.D."/>
            <person name="Schartner C.M."/>
            <person name="Ralston E.J."/>
            <person name="Meyer B.J."/>
            <person name="Haag E.S."/>
        </authorList>
    </citation>
    <scope>NUCLEOTIDE SEQUENCE [LARGE SCALE GENOMIC DNA]</scope>
    <source>
        <strain evidence="3">JU1422</strain>
    </source>
</reference>
<evidence type="ECO:0000313" key="3">
    <source>
        <dbReference type="Proteomes" id="UP000230233"/>
    </source>
</evidence>
<sequence>MMYAGNAVKKVKNSAPIKLLTFRGTAFEPAKEGEGGAVEKAPSTDIATGRRCADHPGRRHWTQGRPLRGCPGAHRCSQIIDFLCSLCLIIANVDFSYFLNYSSPFLQLFFVFFGIM</sequence>
<accession>A0A2G5UXR4</accession>
<name>A0A2G5UXR4_9PELO</name>
<dbReference type="EMBL" id="PDUG01000002">
    <property type="protein sequence ID" value="PIC44315.1"/>
    <property type="molecule type" value="Genomic_DNA"/>
</dbReference>
<dbReference type="STRING" id="1611254.A0A2G5UXR4"/>
<dbReference type="OrthoDB" id="1715808at2759"/>
<dbReference type="InterPro" id="IPR014729">
    <property type="entry name" value="Rossmann-like_a/b/a_fold"/>
</dbReference>
<gene>
    <name evidence="2" type="primary">Cnig_chr_II.g4724</name>
    <name evidence="2" type="ORF">B9Z55_004724</name>
</gene>
<proteinExistence type="predicted"/>
<dbReference type="SUPFAM" id="SSF52402">
    <property type="entry name" value="Adenine nucleotide alpha hydrolases-like"/>
    <property type="match status" value="1"/>
</dbReference>